<dbReference type="Proteomes" id="UP000292039">
    <property type="component" value="Unassembled WGS sequence"/>
</dbReference>
<gene>
    <name evidence="1" type="ORF">EV679_1958</name>
</gene>
<accession>A0A4Q7MRX8</accession>
<organism evidence="1 2">
    <name type="scientific">Kerstersia gyiorum</name>
    <dbReference type="NCBI Taxonomy" id="206506"/>
    <lineage>
        <taxon>Bacteria</taxon>
        <taxon>Pseudomonadati</taxon>
        <taxon>Pseudomonadota</taxon>
        <taxon>Betaproteobacteria</taxon>
        <taxon>Burkholderiales</taxon>
        <taxon>Alcaligenaceae</taxon>
        <taxon>Kerstersia</taxon>
    </lineage>
</organism>
<evidence type="ECO:0000313" key="1">
    <source>
        <dbReference type="EMBL" id="RZS70551.1"/>
    </source>
</evidence>
<dbReference type="EMBL" id="SGWZ01000002">
    <property type="protein sequence ID" value="RZS70551.1"/>
    <property type="molecule type" value="Genomic_DNA"/>
</dbReference>
<reference evidence="1 2" key="1">
    <citation type="submission" date="2019-02" db="EMBL/GenBank/DDBJ databases">
        <title>Genomic Encyclopedia of Type Strains, Phase IV (KMG-IV): sequencing the most valuable type-strain genomes for metagenomic binning, comparative biology and taxonomic classification.</title>
        <authorList>
            <person name="Goeker M."/>
        </authorList>
    </citation>
    <scope>NUCLEOTIDE SEQUENCE [LARGE SCALE GENOMIC DNA]</scope>
    <source>
        <strain evidence="1 2">DSM 16618</strain>
    </source>
</reference>
<sequence length="31" mass="3348">MPVYTILSSSLALGETGHETGVLPTFILDER</sequence>
<proteinExistence type="predicted"/>
<evidence type="ECO:0000313" key="2">
    <source>
        <dbReference type="Proteomes" id="UP000292039"/>
    </source>
</evidence>
<name>A0A4Q7MRX8_9BURK</name>
<dbReference type="AlphaFoldDB" id="A0A4Q7MRX8"/>
<protein>
    <submittedName>
        <fullName evidence="1">Uncharacterized protein</fullName>
    </submittedName>
</protein>
<comment type="caution">
    <text evidence="1">The sequence shown here is derived from an EMBL/GenBank/DDBJ whole genome shotgun (WGS) entry which is preliminary data.</text>
</comment>